<proteinExistence type="inferred from homology"/>
<dbReference type="InterPro" id="IPR000055">
    <property type="entry name" value="Restrct_endonuc_typeI_TRD"/>
</dbReference>
<dbReference type="SUPFAM" id="SSF116734">
    <property type="entry name" value="DNA methylase specificity domain"/>
    <property type="match status" value="1"/>
</dbReference>
<dbReference type="GO" id="GO:0003677">
    <property type="term" value="F:DNA binding"/>
    <property type="evidence" value="ECO:0007669"/>
    <property type="project" value="UniProtKB-KW"/>
</dbReference>
<comment type="caution">
    <text evidence="5">The sequence shown here is derived from an EMBL/GenBank/DDBJ whole genome shotgun (WGS) entry which is preliminary data.</text>
</comment>
<evidence type="ECO:0000313" key="6">
    <source>
        <dbReference type="Proteomes" id="UP000469380"/>
    </source>
</evidence>
<evidence type="ECO:0000313" key="5">
    <source>
        <dbReference type="EMBL" id="MZJ38829.1"/>
    </source>
</evidence>
<keyword evidence="3" id="KW-0238">DNA-binding</keyword>
<dbReference type="RefSeq" id="WP_161159949.1">
    <property type="nucleotide sequence ID" value="NZ_WWSR01000003.1"/>
</dbReference>
<evidence type="ECO:0000259" key="4">
    <source>
        <dbReference type="Pfam" id="PF01420"/>
    </source>
</evidence>
<keyword evidence="2" id="KW-0680">Restriction system</keyword>
<dbReference type="GO" id="GO:0009307">
    <property type="term" value="P:DNA restriction-modification system"/>
    <property type="evidence" value="ECO:0007669"/>
    <property type="project" value="UniProtKB-KW"/>
</dbReference>
<dbReference type="Pfam" id="PF01420">
    <property type="entry name" value="Methylase_S"/>
    <property type="match status" value="1"/>
</dbReference>
<feature type="domain" description="Type I restriction modification DNA specificity" evidence="4">
    <location>
        <begin position="29"/>
        <end position="159"/>
    </location>
</feature>
<organism evidence="5 6">
    <name type="scientific">Collinsella aerofaciens</name>
    <dbReference type="NCBI Taxonomy" id="74426"/>
    <lineage>
        <taxon>Bacteria</taxon>
        <taxon>Bacillati</taxon>
        <taxon>Actinomycetota</taxon>
        <taxon>Coriobacteriia</taxon>
        <taxon>Coriobacteriales</taxon>
        <taxon>Coriobacteriaceae</taxon>
        <taxon>Collinsella</taxon>
    </lineage>
</organism>
<sequence length="214" mass="23879">MVVGSQLNGYLLDLATAQFEAALKERASNVRLGDIVGLEDSKRVPLNSRDRESRKGPYPYYGATSIMDYVDDYLFDGVRVLLGEDGSVIDSEGKPVLQYVWGRYWVNNHAHILKAAGAYPLEAIYVALRRTSIGHIVTGAVQMKISQRNLKKLEVSMPDPGSLDYLQPLFAAYRNLCEESRHLVTLRDTLLPKLMTGEIAVSELNLKQLNSHLA</sequence>
<gene>
    <name evidence="5" type="ORF">GT464_02505</name>
</gene>
<dbReference type="CDD" id="cd17262">
    <property type="entry name" value="RMtype1_S_Aco12261I-TRD2-CR2"/>
    <property type="match status" value="1"/>
</dbReference>
<dbReference type="Gene3D" id="3.90.220.20">
    <property type="entry name" value="DNA methylase specificity domains"/>
    <property type="match status" value="1"/>
</dbReference>
<reference evidence="5 6" key="1">
    <citation type="journal article" date="2019" name="Nat. Med.">
        <title>A library of human gut bacterial isolates paired with longitudinal multiomics data enables mechanistic microbiome research.</title>
        <authorList>
            <person name="Poyet M."/>
            <person name="Groussin M."/>
            <person name="Gibbons S.M."/>
            <person name="Avila-Pacheco J."/>
            <person name="Jiang X."/>
            <person name="Kearney S.M."/>
            <person name="Perrotta A.R."/>
            <person name="Berdy B."/>
            <person name="Zhao S."/>
            <person name="Lieberman T.D."/>
            <person name="Swanson P.K."/>
            <person name="Smith M."/>
            <person name="Roesemann S."/>
            <person name="Alexander J.E."/>
            <person name="Rich S.A."/>
            <person name="Livny J."/>
            <person name="Vlamakis H."/>
            <person name="Clish C."/>
            <person name="Bullock K."/>
            <person name="Deik A."/>
            <person name="Scott J."/>
            <person name="Pierce K.A."/>
            <person name="Xavier R.J."/>
            <person name="Alm E.J."/>
        </authorList>
    </citation>
    <scope>NUCLEOTIDE SEQUENCE [LARGE SCALE GENOMIC DNA]</scope>
    <source>
        <strain evidence="5 6">BIOML-A20</strain>
    </source>
</reference>
<accession>A0A6N9JHC9</accession>
<evidence type="ECO:0000256" key="3">
    <source>
        <dbReference type="ARBA" id="ARBA00023125"/>
    </source>
</evidence>
<evidence type="ECO:0000256" key="2">
    <source>
        <dbReference type="ARBA" id="ARBA00022747"/>
    </source>
</evidence>
<dbReference type="Proteomes" id="UP000469380">
    <property type="component" value="Unassembled WGS sequence"/>
</dbReference>
<dbReference type="EMBL" id="WWSR01000003">
    <property type="protein sequence ID" value="MZJ38829.1"/>
    <property type="molecule type" value="Genomic_DNA"/>
</dbReference>
<dbReference type="AlphaFoldDB" id="A0A6N9JHC9"/>
<evidence type="ECO:0000256" key="1">
    <source>
        <dbReference type="ARBA" id="ARBA00010923"/>
    </source>
</evidence>
<name>A0A6N9JHC9_9ACTN</name>
<comment type="similarity">
    <text evidence="1">Belongs to the type-I restriction system S methylase family.</text>
</comment>
<protein>
    <recommendedName>
        <fullName evidence="4">Type I restriction modification DNA specificity domain-containing protein</fullName>
    </recommendedName>
</protein>
<dbReference type="InterPro" id="IPR044946">
    <property type="entry name" value="Restrct_endonuc_typeI_TRD_sf"/>
</dbReference>